<protein>
    <recommendedName>
        <fullName evidence="4">Asp23/Gls24 family envelope stress response protein</fullName>
    </recommendedName>
</protein>
<evidence type="ECO:0000256" key="1">
    <source>
        <dbReference type="SAM" id="MobiDB-lite"/>
    </source>
</evidence>
<dbReference type="EMBL" id="CP013255">
    <property type="protein sequence ID" value="ALU41338.1"/>
    <property type="molecule type" value="Genomic_DNA"/>
</dbReference>
<dbReference type="KEGG" id="kfv:AS188_15695"/>
<dbReference type="Proteomes" id="UP000057181">
    <property type="component" value="Plasmid 1"/>
</dbReference>
<keyword evidence="2" id="KW-0614">Plasmid</keyword>
<feature type="region of interest" description="Disordered" evidence="1">
    <location>
        <begin position="67"/>
        <end position="86"/>
    </location>
</feature>
<accession>A0A0U3G986</accession>
<evidence type="ECO:0000313" key="3">
    <source>
        <dbReference type="Proteomes" id="UP000057181"/>
    </source>
</evidence>
<organism evidence="2 3">
    <name type="scientific">Kocuria flava</name>
    <dbReference type="NCBI Taxonomy" id="446860"/>
    <lineage>
        <taxon>Bacteria</taxon>
        <taxon>Bacillati</taxon>
        <taxon>Actinomycetota</taxon>
        <taxon>Actinomycetes</taxon>
        <taxon>Micrococcales</taxon>
        <taxon>Micrococcaceae</taxon>
        <taxon>Kocuria</taxon>
    </lineage>
</organism>
<evidence type="ECO:0008006" key="4">
    <source>
        <dbReference type="Google" id="ProtNLM"/>
    </source>
</evidence>
<evidence type="ECO:0000313" key="2">
    <source>
        <dbReference type="EMBL" id="ALU41338.1"/>
    </source>
</evidence>
<geneLocation type="plasmid" evidence="2">
    <name>1</name>
</geneLocation>
<sequence>MRAVGDRADVALELRIDPSVVASLDRLQAASAIASEVEDRVASVLRRAGWQCGDVEITIHALREAATGHRRAPASSGPAVSIASGQ</sequence>
<gene>
    <name evidence="2" type="ORF">AS188_15695</name>
</gene>
<reference evidence="2 3" key="1">
    <citation type="submission" date="2015-11" db="EMBL/GenBank/DDBJ databases">
        <title>Complete Genome Sequence of Kocuria flava strain HO-9041.</title>
        <authorList>
            <person name="Zhou M."/>
            <person name="Dai J."/>
        </authorList>
    </citation>
    <scope>NUCLEOTIDE SEQUENCE [LARGE SCALE GENOMIC DNA]</scope>
    <source>
        <strain evidence="2 3">HO-9041</strain>
        <plasmid evidence="2 3">1</plasmid>
    </source>
</reference>
<dbReference type="AlphaFoldDB" id="A0A0U3G986"/>
<proteinExistence type="predicted"/>
<name>A0A0U3G986_9MICC</name>